<evidence type="ECO:0000256" key="10">
    <source>
        <dbReference type="ARBA" id="ARBA00033437"/>
    </source>
</evidence>
<feature type="domain" description="Photosystem I PsaL reaction centre subunit XI" evidence="12">
    <location>
        <begin position="4"/>
        <end position="144"/>
    </location>
</feature>
<feature type="transmembrane region" description="Helical" evidence="11">
    <location>
        <begin position="119"/>
        <end position="141"/>
    </location>
</feature>
<comment type="subcellular location">
    <subcellularLocation>
        <location evidence="1">Membrane</location>
        <topology evidence="1">Multi-pass membrane protein</topology>
    </subcellularLocation>
</comment>
<dbReference type="PANTHER" id="PTHR34803">
    <property type="entry name" value="PHOTOSYSTEM I REACTION CENTER SUBUNIT XI, CHLOROPLASTIC"/>
    <property type="match status" value="1"/>
</dbReference>
<dbReference type="Proteomes" id="UP000830835">
    <property type="component" value="Unassembled WGS sequence"/>
</dbReference>
<keyword evidence="6" id="KW-0603">Photosystem I</keyword>
<dbReference type="Gene3D" id="1.20.1240.10">
    <property type="entry name" value="Photosystem I PsaL, reaction centre subunit XI"/>
    <property type="match status" value="1"/>
</dbReference>
<evidence type="ECO:0000256" key="9">
    <source>
        <dbReference type="ARBA" id="ARBA00032768"/>
    </source>
</evidence>
<evidence type="ECO:0000256" key="3">
    <source>
        <dbReference type="ARBA" id="ARBA00019514"/>
    </source>
</evidence>
<protein>
    <recommendedName>
        <fullName evidence="3">Photosystem I reaction center subunit XI</fullName>
    </recommendedName>
    <alternativeName>
        <fullName evidence="9">PSI subunit V</fullName>
    </alternativeName>
    <alternativeName>
        <fullName evidence="10">PSI-L</fullName>
    </alternativeName>
</protein>
<evidence type="ECO:0000256" key="2">
    <source>
        <dbReference type="ARBA" id="ARBA00008820"/>
    </source>
</evidence>
<evidence type="ECO:0000256" key="8">
    <source>
        <dbReference type="ARBA" id="ARBA00023136"/>
    </source>
</evidence>
<evidence type="ECO:0000256" key="4">
    <source>
        <dbReference type="ARBA" id="ARBA00022531"/>
    </source>
</evidence>
<evidence type="ECO:0000256" key="6">
    <source>
        <dbReference type="ARBA" id="ARBA00022836"/>
    </source>
</evidence>
<evidence type="ECO:0000313" key="14">
    <source>
        <dbReference type="Proteomes" id="UP000830835"/>
    </source>
</evidence>
<accession>A0ABT0C958</accession>
<gene>
    <name evidence="13" type="ORF">JX360_05250</name>
</gene>
<comment type="caution">
    <text evidence="13">The sequence shown here is derived from an EMBL/GenBank/DDBJ whole genome shotgun (WGS) entry which is preliminary data.</text>
</comment>
<dbReference type="EMBL" id="JAFIRA010000008">
    <property type="protein sequence ID" value="MCJ2542316.1"/>
    <property type="molecule type" value="Genomic_DNA"/>
</dbReference>
<sequence>MDYIRTFNDDPCEGHLSTPISDSPVTRLFINNLPINRPGLSPLLRGLEIGLAHGYFLVGPEIVVGPLRDYPEAANLGGLVTAMVIVLLGTACMSAYGSVSFGNKPETPGAEPLATARGWGDLTAGFFLGGMGGVFAAYFLLENFAGINAIFRGLVN</sequence>
<dbReference type="PANTHER" id="PTHR34803:SF2">
    <property type="entry name" value="PHOTOSYSTEM I REACTION CENTER SUBUNIT XI, CHLOROPLASTIC"/>
    <property type="match status" value="1"/>
</dbReference>
<feature type="transmembrane region" description="Helical" evidence="11">
    <location>
        <begin position="76"/>
        <end position="99"/>
    </location>
</feature>
<organism evidence="13 14">
    <name type="scientific">Thermostichus vulcanus str. 'Rupite'</name>
    <dbReference type="NCBI Taxonomy" id="2813851"/>
    <lineage>
        <taxon>Bacteria</taxon>
        <taxon>Bacillati</taxon>
        <taxon>Cyanobacteriota</taxon>
        <taxon>Cyanophyceae</taxon>
        <taxon>Thermostichales</taxon>
        <taxon>Thermostichaceae</taxon>
        <taxon>Thermostichus</taxon>
    </lineage>
</organism>
<name>A0ABT0C958_THEVL</name>
<comment type="similarity">
    <text evidence="2">Belongs to the PsaL family.</text>
</comment>
<keyword evidence="7 11" id="KW-1133">Transmembrane helix</keyword>
<dbReference type="RefSeq" id="WP_244349541.1">
    <property type="nucleotide sequence ID" value="NZ_JAFIRA010000008.1"/>
</dbReference>
<evidence type="ECO:0000313" key="13">
    <source>
        <dbReference type="EMBL" id="MCJ2542316.1"/>
    </source>
</evidence>
<dbReference type="SUPFAM" id="SSF81568">
    <property type="entry name" value="Photosystem I reaction center subunit XI, PsaL"/>
    <property type="match status" value="1"/>
</dbReference>
<keyword evidence="4" id="KW-0602">Photosynthesis</keyword>
<dbReference type="Pfam" id="PF02605">
    <property type="entry name" value="PsaL"/>
    <property type="match status" value="1"/>
</dbReference>
<evidence type="ECO:0000256" key="1">
    <source>
        <dbReference type="ARBA" id="ARBA00004141"/>
    </source>
</evidence>
<keyword evidence="14" id="KW-1185">Reference proteome</keyword>
<dbReference type="NCBIfam" id="NF001926">
    <property type="entry name" value="PRK00704.1-3"/>
    <property type="match status" value="1"/>
</dbReference>
<keyword evidence="8 11" id="KW-0472">Membrane</keyword>
<keyword evidence="5 11" id="KW-0812">Transmembrane</keyword>
<evidence type="ECO:0000259" key="12">
    <source>
        <dbReference type="Pfam" id="PF02605"/>
    </source>
</evidence>
<evidence type="ECO:0000256" key="11">
    <source>
        <dbReference type="SAM" id="Phobius"/>
    </source>
</evidence>
<evidence type="ECO:0000256" key="5">
    <source>
        <dbReference type="ARBA" id="ARBA00022692"/>
    </source>
</evidence>
<evidence type="ECO:0000256" key="7">
    <source>
        <dbReference type="ARBA" id="ARBA00022989"/>
    </source>
</evidence>
<dbReference type="InterPro" id="IPR022980">
    <property type="entry name" value="PSI_suXI"/>
</dbReference>
<dbReference type="InterPro" id="IPR036592">
    <property type="entry name" value="PSI_PsaL_sf"/>
</dbReference>
<proteinExistence type="inferred from homology"/>
<dbReference type="InterPro" id="IPR003757">
    <property type="entry name" value="PSI_PsaL"/>
</dbReference>
<reference evidence="13" key="1">
    <citation type="submission" date="2021-02" db="EMBL/GenBank/DDBJ databases">
        <title>The CRISPR/cas machinery reduction and long-range gene transfer in the hot spring cyanobacterium Synechococcus.</title>
        <authorList>
            <person name="Dvorak P."/>
            <person name="Jahodarova E."/>
            <person name="Hasler P."/>
            <person name="Poulickova A."/>
        </authorList>
    </citation>
    <scope>NUCLEOTIDE SEQUENCE</scope>
    <source>
        <strain evidence="13">Rupite</strain>
    </source>
</reference>